<comment type="caution">
    <text evidence="2">The sequence shown here is derived from an EMBL/GenBank/DDBJ whole genome shotgun (WGS) entry which is preliminary data.</text>
</comment>
<proteinExistence type="predicted"/>
<gene>
    <name evidence="3" type="ORF">HINF_LOCUS11445</name>
    <name evidence="2" type="ORF">HINF_LOCUS25951</name>
</gene>
<evidence type="ECO:0000313" key="4">
    <source>
        <dbReference type="Proteomes" id="UP001642409"/>
    </source>
</evidence>
<evidence type="ECO:0000313" key="3">
    <source>
        <dbReference type="EMBL" id="CAL5990613.1"/>
    </source>
</evidence>
<dbReference type="EMBL" id="CATOUU010000654">
    <property type="protein sequence ID" value="CAI9938306.1"/>
    <property type="molecule type" value="Genomic_DNA"/>
</dbReference>
<accession>A0AA86U3E0</accession>
<keyword evidence="1" id="KW-0812">Transmembrane</keyword>
<evidence type="ECO:0000256" key="1">
    <source>
        <dbReference type="SAM" id="Phobius"/>
    </source>
</evidence>
<feature type="transmembrane region" description="Helical" evidence="1">
    <location>
        <begin position="59"/>
        <end position="79"/>
    </location>
</feature>
<reference evidence="2" key="1">
    <citation type="submission" date="2023-06" db="EMBL/GenBank/DDBJ databases">
        <authorList>
            <person name="Kurt Z."/>
        </authorList>
    </citation>
    <scope>NUCLEOTIDE SEQUENCE</scope>
</reference>
<protein>
    <submittedName>
        <fullName evidence="3">Hypothetical_protein</fullName>
    </submittedName>
</protein>
<keyword evidence="4" id="KW-1185">Reference proteome</keyword>
<dbReference type="Proteomes" id="UP001642409">
    <property type="component" value="Unassembled WGS sequence"/>
</dbReference>
<dbReference type="AlphaFoldDB" id="A0AA86U3E0"/>
<reference evidence="3 4" key="2">
    <citation type="submission" date="2024-07" db="EMBL/GenBank/DDBJ databases">
        <authorList>
            <person name="Akdeniz Z."/>
        </authorList>
    </citation>
    <scope>NUCLEOTIDE SEQUENCE [LARGE SCALE GENOMIC DNA]</scope>
</reference>
<sequence length="144" mass="17133">MITKKDVIEQFIIYLYKFKYTHQIHQNDQFLNKLNYFQARKLLHINGQKRVYLDLKTNTILQCSYFQIVIAIILVLSLIQSSQSLNFTITNDILSGWIKLSSRQNYLIVKCKCSNGYRNITLLFAKPSFNYFRKHRGERSTIEL</sequence>
<evidence type="ECO:0000313" key="2">
    <source>
        <dbReference type="EMBL" id="CAI9938306.1"/>
    </source>
</evidence>
<dbReference type="EMBL" id="CAXDID020000025">
    <property type="protein sequence ID" value="CAL5990613.1"/>
    <property type="molecule type" value="Genomic_DNA"/>
</dbReference>
<name>A0AA86U3E0_9EUKA</name>
<keyword evidence="1" id="KW-1133">Transmembrane helix</keyword>
<keyword evidence="1" id="KW-0472">Membrane</keyword>
<organism evidence="2">
    <name type="scientific">Hexamita inflata</name>
    <dbReference type="NCBI Taxonomy" id="28002"/>
    <lineage>
        <taxon>Eukaryota</taxon>
        <taxon>Metamonada</taxon>
        <taxon>Diplomonadida</taxon>
        <taxon>Hexamitidae</taxon>
        <taxon>Hexamitinae</taxon>
        <taxon>Hexamita</taxon>
    </lineage>
</organism>